<dbReference type="RefSeq" id="WP_123714755.1">
    <property type="nucleotide sequence ID" value="NZ_MOAY01000019.1"/>
</dbReference>
<feature type="chain" id="PRO_5019189403" evidence="1">
    <location>
        <begin position="24"/>
        <end position="162"/>
    </location>
</feature>
<name>A0A423FIE5_9PSED</name>
<dbReference type="Proteomes" id="UP000284656">
    <property type="component" value="Unassembled WGS sequence"/>
</dbReference>
<feature type="signal peptide" evidence="1">
    <location>
        <begin position="1"/>
        <end position="23"/>
    </location>
</feature>
<comment type="caution">
    <text evidence="2">The sequence shown here is derived from an EMBL/GenBank/DDBJ whole genome shotgun (WGS) entry which is preliminary data.</text>
</comment>
<evidence type="ECO:0000313" key="3">
    <source>
        <dbReference type="Proteomes" id="UP000284656"/>
    </source>
</evidence>
<dbReference type="EMBL" id="MOAY01000019">
    <property type="protein sequence ID" value="ROM57793.1"/>
    <property type="molecule type" value="Genomic_DNA"/>
</dbReference>
<sequence>MIKTLTGAALSTVCLLTATHAWSAVERETFEVFVQIPTADFYVLPVDPQVVQREQSLPYNPVSSELSPLRAQFEVKNIGGAIGARLEELPFLYNGWNRIDLRVTFNQQELSLERTEVVSSTDAKPGKRVALEIAAIKPSGDYRPGSYYGTVSLIFDATAPGI</sequence>
<gene>
    <name evidence="2" type="ORF">BK648_03225</name>
</gene>
<dbReference type="InterPro" id="IPR007540">
    <property type="entry name" value="Fimbrial_CS1-type"/>
</dbReference>
<proteinExistence type="predicted"/>
<dbReference type="Gene3D" id="2.60.40.2040">
    <property type="entry name" value="CFA/I fimbrial subunit E, pilin domain"/>
    <property type="match status" value="1"/>
</dbReference>
<keyword evidence="1" id="KW-0732">Signal</keyword>
<dbReference type="Pfam" id="PF04449">
    <property type="entry name" value="Fimbrial_CS1"/>
    <property type="match status" value="1"/>
</dbReference>
<evidence type="ECO:0000256" key="1">
    <source>
        <dbReference type="SAM" id="SignalP"/>
    </source>
</evidence>
<reference evidence="2 3" key="1">
    <citation type="submission" date="2016-10" db="EMBL/GenBank/DDBJ databases">
        <title>Comparative genome analysis of multiple Pseudomonas spp. focuses on biocontrol and plant growth promoting traits.</title>
        <authorList>
            <person name="Tao X.-Y."/>
            <person name="Taylor C.G."/>
        </authorList>
    </citation>
    <scope>NUCLEOTIDE SEQUENCE [LARGE SCALE GENOMIC DNA]</scope>
    <source>
        <strain evidence="2 3">29G9</strain>
    </source>
</reference>
<evidence type="ECO:0000313" key="2">
    <source>
        <dbReference type="EMBL" id="ROM57793.1"/>
    </source>
</evidence>
<protein>
    <submittedName>
        <fullName evidence="2">Adhesin</fullName>
    </submittedName>
</protein>
<dbReference type="GO" id="GO:0009289">
    <property type="term" value="C:pilus"/>
    <property type="evidence" value="ECO:0007669"/>
    <property type="project" value="InterPro"/>
</dbReference>
<accession>A0A423FIE5</accession>
<dbReference type="AlphaFoldDB" id="A0A423FIE5"/>
<organism evidence="2 3">
    <name type="scientific">Pseudomonas poae</name>
    <dbReference type="NCBI Taxonomy" id="200451"/>
    <lineage>
        <taxon>Bacteria</taxon>
        <taxon>Pseudomonadati</taxon>
        <taxon>Pseudomonadota</taxon>
        <taxon>Gammaproteobacteria</taxon>
        <taxon>Pseudomonadales</taxon>
        <taxon>Pseudomonadaceae</taxon>
        <taxon>Pseudomonas</taxon>
    </lineage>
</organism>